<keyword evidence="20" id="KW-0995">Kinetochore</keyword>
<keyword evidence="10" id="KW-0723">Serine/threonine-protein kinase</keyword>
<dbReference type="GO" id="GO:0051321">
    <property type="term" value="P:meiotic cell cycle"/>
    <property type="evidence" value="ECO:0007669"/>
    <property type="project" value="UniProtKB-KW"/>
</dbReference>
<keyword evidence="19" id="KW-0159">Chromosome partition</keyword>
<keyword evidence="13" id="KW-0808">Transferase</keyword>
<keyword evidence="22" id="KW-0460">Magnesium</keyword>
<keyword evidence="8" id="KW-0158">Chromosome</keyword>
<name>A0A4W5NYU9_9TELE</name>
<reference evidence="36" key="3">
    <citation type="submission" date="2025-09" db="UniProtKB">
        <authorList>
            <consortium name="Ensembl"/>
        </authorList>
    </citation>
    <scope>IDENTIFICATION</scope>
</reference>
<dbReference type="CDD" id="cd08217">
    <property type="entry name" value="STKc_Nek2"/>
    <property type="match status" value="1"/>
</dbReference>
<dbReference type="STRING" id="62062.ENSHHUP00000057496"/>
<evidence type="ECO:0000256" key="30">
    <source>
        <dbReference type="ARBA" id="ARBA00048679"/>
    </source>
</evidence>
<feature type="region of interest" description="Disordered" evidence="34">
    <location>
        <begin position="389"/>
        <end position="413"/>
    </location>
</feature>
<evidence type="ECO:0000256" key="23">
    <source>
        <dbReference type="ARBA" id="ARBA00023054"/>
    </source>
</evidence>
<evidence type="ECO:0000256" key="28">
    <source>
        <dbReference type="ARBA" id="ARBA00023328"/>
    </source>
</evidence>
<evidence type="ECO:0000256" key="15">
    <source>
        <dbReference type="ARBA" id="ARBA00022723"/>
    </source>
</evidence>
<comment type="subcellular location">
    <subcellularLocation>
        <location evidence="4">Chromosome</location>
        <location evidence="4">Centromere</location>
        <location evidence="4">Kinetochore</location>
    </subcellularLocation>
    <subcellularLocation>
        <location evidence="2">Cytoplasm</location>
        <location evidence="2">Cytoskeleton</location>
        <location evidence="2">Microtubule organizing center</location>
        <location evidence="2">Centrosome</location>
    </subcellularLocation>
    <subcellularLocation>
        <location evidence="5">Cytoplasm</location>
        <location evidence="5">Cytoskeleton</location>
        <location evidence="5">Spindle pole</location>
    </subcellularLocation>
    <subcellularLocation>
        <location evidence="3">Nucleus</location>
        <location evidence="3">Nucleolus</location>
    </subcellularLocation>
</comment>
<evidence type="ECO:0000256" key="16">
    <source>
        <dbReference type="ARBA" id="ARBA00022741"/>
    </source>
</evidence>
<feature type="region of interest" description="Disordered" evidence="34">
    <location>
        <begin position="283"/>
        <end position="308"/>
    </location>
</feature>
<keyword evidence="37" id="KW-1185">Reference proteome</keyword>
<evidence type="ECO:0000256" key="27">
    <source>
        <dbReference type="ARBA" id="ARBA00023306"/>
    </source>
</evidence>
<dbReference type="AlphaFoldDB" id="A0A4W5NYU9"/>
<evidence type="ECO:0000256" key="31">
    <source>
        <dbReference type="ARBA" id="ARBA00067730"/>
    </source>
</evidence>
<dbReference type="GO" id="GO:0051301">
    <property type="term" value="P:cell division"/>
    <property type="evidence" value="ECO:0007669"/>
    <property type="project" value="UniProtKB-KW"/>
</dbReference>
<dbReference type="InterPro" id="IPR051131">
    <property type="entry name" value="NEK_Ser/Thr_kinase_NIMA"/>
</dbReference>
<keyword evidence="18" id="KW-0418">Kinase</keyword>
<evidence type="ECO:0000313" key="36">
    <source>
        <dbReference type="Ensembl" id="ENSHHUP00000057496.1"/>
    </source>
</evidence>
<comment type="catalytic activity">
    <reaction evidence="29">
        <text>L-threonyl-[protein] + ATP = O-phospho-L-threonyl-[protein] + ADP + H(+)</text>
        <dbReference type="Rhea" id="RHEA:46608"/>
        <dbReference type="Rhea" id="RHEA-COMP:11060"/>
        <dbReference type="Rhea" id="RHEA-COMP:11605"/>
        <dbReference type="ChEBI" id="CHEBI:15378"/>
        <dbReference type="ChEBI" id="CHEBI:30013"/>
        <dbReference type="ChEBI" id="CHEBI:30616"/>
        <dbReference type="ChEBI" id="CHEBI:61977"/>
        <dbReference type="ChEBI" id="CHEBI:456216"/>
        <dbReference type="EC" id="2.7.11.1"/>
    </reaction>
</comment>
<keyword evidence="23 33" id="KW-0175">Coiled coil</keyword>
<evidence type="ECO:0000313" key="37">
    <source>
        <dbReference type="Proteomes" id="UP000314982"/>
    </source>
</evidence>
<dbReference type="GO" id="GO:0000776">
    <property type="term" value="C:kinetochore"/>
    <property type="evidence" value="ECO:0007669"/>
    <property type="project" value="UniProtKB-KW"/>
</dbReference>
<dbReference type="Ensembl" id="ENSHHUT00000059463.1">
    <property type="protein sequence ID" value="ENSHHUP00000057496.1"/>
    <property type="gene ID" value="ENSHHUG00000034272.1"/>
</dbReference>
<evidence type="ECO:0000256" key="32">
    <source>
        <dbReference type="ARBA" id="ARBA00082682"/>
    </source>
</evidence>
<dbReference type="PANTHER" id="PTHR44899">
    <property type="entry name" value="CAMK FAMILY PROTEIN KINASE"/>
    <property type="match status" value="1"/>
</dbReference>
<dbReference type="SMART" id="SM00220">
    <property type="entry name" value="S_TKc"/>
    <property type="match status" value="1"/>
</dbReference>
<dbReference type="FunFam" id="1.10.510.10:FF:000356">
    <property type="entry name" value="Serine/threonine-protein kinase Nek2"/>
    <property type="match status" value="1"/>
</dbReference>
<evidence type="ECO:0000256" key="12">
    <source>
        <dbReference type="ARBA" id="ARBA00022618"/>
    </source>
</evidence>
<protein>
    <recommendedName>
        <fullName evidence="31">Serine/threonine-protein kinase Nek2</fullName>
        <ecNumber evidence="7">2.7.11.1</ecNumber>
    </recommendedName>
    <alternativeName>
        <fullName evidence="32">Never in mitosis A-related kinase 2</fullName>
    </alternativeName>
</protein>
<dbReference type="GeneTree" id="ENSGT00940000156989"/>
<keyword evidence="25" id="KW-0539">Nucleus</keyword>
<evidence type="ECO:0000256" key="7">
    <source>
        <dbReference type="ARBA" id="ARBA00012513"/>
    </source>
</evidence>
<evidence type="ECO:0000256" key="5">
    <source>
        <dbReference type="ARBA" id="ARBA00004647"/>
    </source>
</evidence>
<keyword evidence="11" id="KW-0597">Phosphoprotein</keyword>
<dbReference type="EC" id="2.7.11.1" evidence="7"/>
<keyword evidence="28" id="KW-0137">Centromere</keyword>
<feature type="compositionally biased region" description="Low complexity" evidence="34">
    <location>
        <begin position="298"/>
        <end position="308"/>
    </location>
</feature>
<keyword evidence="12" id="KW-0132">Cell division</keyword>
<dbReference type="InterPro" id="IPR008271">
    <property type="entry name" value="Ser/Thr_kinase_AS"/>
</dbReference>
<evidence type="ECO:0000259" key="35">
    <source>
        <dbReference type="PROSITE" id="PS50011"/>
    </source>
</evidence>
<dbReference type="GO" id="GO:0005874">
    <property type="term" value="C:microtubule"/>
    <property type="evidence" value="ECO:0007669"/>
    <property type="project" value="UniProtKB-KW"/>
</dbReference>
<keyword evidence="15" id="KW-0479">Metal-binding</keyword>
<evidence type="ECO:0000256" key="1">
    <source>
        <dbReference type="ARBA" id="ARBA00001946"/>
    </source>
</evidence>
<keyword evidence="9" id="KW-0963">Cytoplasm</keyword>
<dbReference type="SUPFAM" id="SSF56112">
    <property type="entry name" value="Protein kinase-like (PK-like)"/>
    <property type="match status" value="1"/>
</dbReference>
<evidence type="ECO:0000256" key="33">
    <source>
        <dbReference type="SAM" id="Coils"/>
    </source>
</evidence>
<evidence type="ECO:0000256" key="20">
    <source>
        <dbReference type="ARBA" id="ARBA00022838"/>
    </source>
</evidence>
<evidence type="ECO:0000256" key="9">
    <source>
        <dbReference type="ARBA" id="ARBA00022490"/>
    </source>
</evidence>
<comment type="catalytic activity">
    <reaction evidence="30">
        <text>L-seryl-[protein] + ATP = O-phospho-L-seryl-[protein] + ADP + H(+)</text>
        <dbReference type="Rhea" id="RHEA:17989"/>
        <dbReference type="Rhea" id="RHEA-COMP:9863"/>
        <dbReference type="Rhea" id="RHEA-COMP:11604"/>
        <dbReference type="ChEBI" id="CHEBI:15378"/>
        <dbReference type="ChEBI" id="CHEBI:29999"/>
        <dbReference type="ChEBI" id="CHEBI:30616"/>
        <dbReference type="ChEBI" id="CHEBI:83421"/>
        <dbReference type="ChEBI" id="CHEBI:456216"/>
        <dbReference type="EC" id="2.7.11.1"/>
    </reaction>
</comment>
<evidence type="ECO:0000256" key="22">
    <source>
        <dbReference type="ARBA" id="ARBA00022842"/>
    </source>
</evidence>
<evidence type="ECO:0000256" key="21">
    <source>
        <dbReference type="ARBA" id="ARBA00022840"/>
    </source>
</evidence>
<dbReference type="GO" id="GO:0005813">
    <property type="term" value="C:centrosome"/>
    <property type="evidence" value="ECO:0007669"/>
    <property type="project" value="UniProtKB-SubCell"/>
</dbReference>
<reference evidence="36" key="2">
    <citation type="submission" date="2025-08" db="UniProtKB">
        <authorList>
            <consortium name="Ensembl"/>
        </authorList>
    </citation>
    <scope>IDENTIFICATION</scope>
</reference>
<comment type="cofactor">
    <cofactor evidence="1">
        <name>Mg(2+)</name>
        <dbReference type="ChEBI" id="CHEBI:18420"/>
    </cofactor>
</comment>
<keyword evidence="24" id="KW-0206">Cytoskeleton</keyword>
<proteinExistence type="inferred from homology"/>
<evidence type="ECO:0000256" key="10">
    <source>
        <dbReference type="ARBA" id="ARBA00022527"/>
    </source>
</evidence>
<dbReference type="GO" id="GO:0005524">
    <property type="term" value="F:ATP binding"/>
    <property type="evidence" value="ECO:0007669"/>
    <property type="project" value="UniProtKB-KW"/>
</dbReference>
<keyword evidence="16" id="KW-0547">Nucleotide-binding</keyword>
<evidence type="ECO:0000256" key="6">
    <source>
        <dbReference type="ARBA" id="ARBA00010886"/>
    </source>
</evidence>
<evidence type="ECO:0000256" key="2">
    <source>
        <dbReference type="ARBA" id="ARBA00004300"/>
    </source>
</evidence>
<evidence type="ECO:0000256" key="13">
    <source>
        <dbReference type="ARBA" id="ARBA00022679"/>
    </source>
</evidence>
<dbReference type="GO" id="GO:0004674">
    <property type="term" value="F:protein serine/threonine kinase activity"/>
    <property type="evidence" value="ECO:0007669"/>
    <property type="project" value="UniProtKB-KW"/>
</dbReference>
<accession>A0A4W5NYU9</accession>
<evidence type="ECO:0000256" key="25">
    <source>
        <dbReference type="ARBA" id="ARBA00023242"/>
    </source>
</evidence>
<dbReference type="GO" id="GO:0000922">
    <property type="term" value="C:spindle pole"/>
    <property type="evidence" value="ECO:0007669"/>
    <property type="project" value="UniProtKB-SubCell"/>
</dbReference>
<dbReference type="GO" id="GO:0000278">
    <property type="term" value="P:mitotic cell cycle"/>
    <property type="evidence" value="ECO:0007669"/>
    <property type="project" value="UniProtKB-ARBA"/>
</dbReference>
<evidence type="ECO:0000256" key="14">
    <source>
        <dbReference type="ARBA" id="ARBA00022701"/>
    </source>
</evidence>
<dbReference type="InterPro" id="IPR011009">
    <property type="entry name" value="Kinase-like_dom_sf"/>
</dbReference>
<evidence type="ECO:0000256" key="3">
    <source>
        <dbReference type="ARBA" id="ARBA00004604"/>
    </source>
</evidence>
<evidence type="ECO:0000256" key="34">
    <source>
        <dbReference type="SAM" id="MobiDB-lite"/>
    </source>
</evidence>
<evidence type="ECO:0000256" key="17">
    <source>
        <dbReference type="ARBA" id="ARBA00022776"/>
    </source>
</evidence>
<sequence>MPSRVDDYEVLYTIGSGSYGKCQKIRRKSDGKILVWKELDYGTMAESEKQMLVSEVNLLRELKHPNIVRYYDRIIDRTNTTLYIVMEHCEGGDLSSLITRCIKERRYLEEEFIMQVMAQLTLALKECHRRSDGGATVLHRDLKPANIFLDVKQNVKLGDFGLARILNHDTSFAKTFVGTPYYMSPEQINRMSYNEKSDIWSLGCLLYELCALSPPFTAYNQKELAEKIREGKFRRIPYRYSEELNTLLSRMLHLKDYLRPSVESILQSSLLVDVVADEQRRMQARNWRRSADPENPKPAESSTSPTAAALRLKEQLLREREKALKEREERLEQREQELCVRERLSNEKLARAESLLKSYNLVKQQKTLPPLYSNDIDVGEENVPPEKVSFARDSKENQRPDQKQSEKSQELGLKRRLQAANLRALALEEVERNYQLKSRPILGIR</sequence>
<dbReference type="PROSITE" id="PS00108">
    <property type="entry name" value="PROTEIN_KINASE_ST"/>
    <property type="match status" value="1"/>
</dbReference>
<organism evidence="36 37">
    <name type="scientific">Hucho hucho</name>
    <name type="common">huchen</name>
    <dbReference type="NCBI Taxonomy" id="62062"/>
    <lineage>
        <taxon>Eukaryota</taxon>
        <taxon>Metazoa</taxon>
        <taxon>Chordata</taxon>
        <taxon>Craniata</taxon>
        <taxon>Vertebrata</taxon>
        <taxon>Euteleostomi</taxon>
        <taxon>Actinopterygii</taxon>
        <taxon>Neopterygii</taxon>
        <taxon>Teleostei</taxon>
        <taxon>Protacanthopterygii</taxon>
        <taxon>Salmoniformes</taxon>
        <taxon>Salmonidae</taxon>
        <taxon>Salmoninae</taxon>
        <taxon>Hucho</taxon>
    </lineage>
</organism>
<evidence type="ECO:0000256" key="4">
    <source>
        <dbReference type="ARBA" id="ARBA00004629"/>
    </source>
</evidence>
<dbReference type="PROSITE" id="PS50011">
    <property type="entry name" value="PROTEIN_KINASE_DOM"/>
    <property type="match status" value="1"/>
</dbReference>
<keyword evidence="26" id="KW-0469">Meiosis</keyword>
<dbReference type="FunFam" id="3.30.200.20:FF:000151">
    <property type="entry name" value="G2-specific protein kinase nimA"/>
    <property type="match status" value="1"/>
</dbReference>
<dbReference type="GO" id="GO:0051225">
    <property type="term" value="P:spindle assembly"/>
    <property type="evidence" value="ECO:0007669"/>
    <property type="project" value="UniProtKB-ARBA"/>
</dbReference>
<dbReference type="GO" id="GO:0005730">
    <property type="term" value="C:nucleolus"/>
    <property type="evidence" value="ECO:0007669"/>
    <property type="project" value="UniProtKB-SubCell"/>
</dbReference>
<evidence type="ECO:0000256" key="19">
    <source>
        <dbReference type="ARBA" id="ARBA00022829"/>
    </source>
</evidence>
<reference evidence="37" key="1">
    <citation type="submission" date="2018-06" db="EMBL/GenBank/DDBJ databases">
        <title>Genome assembly of Danube salmon.</title>
        <authorList>
            <person name="Macqueen D.J."/>
            <person name="Gundappa M.K."/>
        </authorList>
    </citation>
    <scope>NUCLEOTIDE SEQUENCE [LARGE SCALE GENOMIC DNA]</scope>
</reference>
<dbReference type="FunFam" id="3.30.200.20:FF:000310">
    <property type="entry name" value="serine/threonine-protein kinase Nek2"/>
    <property type="match status" value="1"/>
</dbReference>
<dbReference type="Gene3D" id="3.30.200.20">
    <property type="entry name" value="Phosphorylase Kinase, domain 1"/>
    <property type="match status" value="2"/>
</dbReference>
<dbReference type="Proteomes" id="UP000314982">
    <property type="component" value="Unassembled WGS sequence"/>
</dbReference>
<evidence type="ECO:0000256" key="29">
    <source>
        <dbReference type="ARBA" id="ARBA00047899"/>
    </source>
</evidence>
<evidence type="ECO:0000256" key="18">
    <source>
        <dbReference type="ARBA" id="ARBA00022777"/>
    </source>
</evidence>
<dbReference type="GO" id="GO:0046872">
    <property type="term" value="F:metal ion binding"/>
    <property type="evidence" value="ECO:0007669"/>
    <property type="project" value="UniProtKB-KW"/>
</dbReference>
<feature type="coiled-coil region" evidence="33">
    <location>
        <begin position="309"/>
        <end position="337"/>
    </location>
</feature>
<feature type="domain" description="Protein kinase" evidence="35">
    <location>
        <begin position="8"/>
        <end position="271"/>
    </location>
</feature>
<dbReference type="Gene3D" id="1.10.510.10">
    <property type="entry name" value="Transferase(Phosphotransferase) domain 1"/>
    <property type="match status" value="1"/>
</dbReference>
<keyword evidence="21" id="KW-0067">ATP-binding</keyword>
<keyword evidence="27" id="KW-0131">Cell cycle</keyword>
<evidence type="ECO:0000256" key="26">
    <source>
        <dbReference type="ARBA" id="ARBA00023254"/>
    </source>
</evidence>
<dbReference type="Pfam" id="PF00069">
    <property type="entry name" value="Pkinase"/>
    <property type="match status" value="1"/>
</dbReference>
<evidence type="ECO:0000256" key="24">
    <source>
        <dbReference type="ARBA" id="ARBA00023212"/>
    </source>
</evidence>
<evidence type="ECO:0000256" key="8">
    <source>
        <dbReference type="ARBA" id="ARBA00022454"/>
    </source>
</evidence>
<evidence type="ECO:0000256" key="11">
    <source>
        <dbReference type="ARBA" id="ARBA00022553"/>
    </source>
</evidence>
<dbReference type="PANTHER" id="PTHR44899:SF10">
    <property type="entry name" value="NIMA-RELATED KINASE 2"/>
    <property type="match status" value="1"/>
</dbReference>
<keyword evidence="14" id="KW-0493">Microtubule</keyword>
<comment type="similarity">
    <text evidence="6">Belongs to the protein kinase superfamily. NEK Ser/Thr protein kinase family. NIMA subfamily.</text>
</comment>
<dbReference type="InterPro" id="IPR000719">
    <property type="entry name" value="Prot_kinase_dom"/>
</dbReference>
<keyword evidence="17" id="KW-0498">Mitosis</keyword>